<name>A0A0A8YB95_ARUDO</name>
<protein>
    <submittedName>
        <fullName evidence="1">Uncharacterized protein</fullName>
    </submittedName>
</protein>
<dbReference type="EMBL" id="GBRH01277153">
    <property type="protein sequence ID" value="JAD20742.1"/>
    <property type="molecule type" value="Transcribed_RNA"/>
</dbReference>
<organism evidence="1">
    <name type="scientific">Arundo donax</name>
    <name type="common">Giant reed</name>
    <name type="synonym">Donax arundinaceus</name>
    <dbReference type="NCBI Taxonomy" id="35708"/>
    <lineage>
        <taxon>Eukaryota</taxon>
        <taxon>Viridiplantae</taxon>
        <taxon>Streptophyta</taxon>
        <taxon>Embryophyta</taxon>
        <taxon>Tracheophyta</taxon>
        <taxon>Spermatophyta</taxon>
        <taxon>Magnoliopsida</taxon>
        <taxon>Liliopsida</taxon>
        <taxon>Poales</taxon>
        <taxon>Poaceae</taxon>
        <taxon>PACMAD clade</taxon>
        <taxon>Arundinoideae</taxon>
        <taxon>Arundineae</taxon>
        <taxon>Arundo</taxon>
    </lineage>
</organism>
<sequence>MAGFNKNSNCSNNFSKDGVSIYKERRGKRKIVYKMS</sequence>
<evidence type="ECO:0000313" key="1">
    <source>
        <dbReference type="EMBL" id="JAD20742.1"/>
    </source>
</evidence>
<reference evidence="1" key="1">
    <citation type="submission" date="2014-09" db="EMBL/GenBank/DDBJ databases">
        <authorList>
            <person name="Magalhaes I.L.F."/>
            <person name="Oliveira U."/>
            <person name="Santos F.R."/>
            <person name="Vidigal T.H.D.A."/>
            <person name="Brescovit A.D."/>
            <person name="Santos A.J."/>
        </authorList>
    </citation>
    <scope>NUCLEOTIDE SEQUENCE</scope>
    <source>
        <tissue evidence="1">Shoot tissue taken approximately 20 cm above the soil surface</tissue>
    </source>
</reference>
<accession>A0A0A8YB95</accession>
<proteinExistence type="predicted"/>
<dbReference type="AlphaFoldDB" id="A0A0A8YB95"/>
<reference evidence="1" key="2">
    <citation type="journal article" date="2015" name="Data Brief">
        <title>Shoot transcriptome of the giant reed, Arundo donax.</title>
        <authorList>
            <person name="Barrero R.A."/>
            <person name="Guerrero F.D."/>
            <person name="Moolhuijzen P."/>
            <person name="Goolsby J.A."/>
            <person name="Tidwell J."/>
            <person name="Bellgard S.E."/>
            <person name="Bellgard M.I."/>
        </authorList>
    </citation>
    <scope>NUCLEOTIDE SEQUENCE</scope>
    <source>
        <tissue evidence="1">Shoot tissue taken approximately 20 cm above the soil surface</tissue>
    </source>
</reference>